<dbReference type="InterPro" id="IPR031671">
    <property type="entry name" value="SMIM5/18/22"/>
</dbReference>
<dbReference type="GeneTree" id="ENSGT00960000188470"/>
<dbReference type="Ensembl" id="ENSSHBT00005022859.1">
    <property type="protein sequence ID" value="ENSSHBP00005019135.1"/>
    <property type="gene ID" value="ENSSHBG00005016435.1"/>
</dbReference>
<name>A0A672UUK4_STRHB</name>
<reference evidence="6" key="3">
    <citation type="submission" date="2025-09" db="UniProtKB">
        <authorList>
            <consortium name="Ensembl"/>
        </authorList>
    </citation>
    <scope>IDENTIFICATION</scope>
</reference>
<protein>
    <submittedName>
        <fullName evidence="6">Uncharacterized protein</fullName>
    </submittedName>
</protein>
<dbReference type="Pfam" id="PF15831">
    <property type="entry name" value="SMIM5_18_22"/>
    <property type="match status" value="1"/>
</dbReference>
<dbReference type="AlphaFoldDB" id="A0A672UUK4"/>
<dbReference type="Proteomes" id="UP000472266">
    <property type="component" value="Chromosome 5"/>
</dbReference>
<feature type="region of interest" description="Disordered" evidence="5">
    <location>
        <begin position="67"/>
        <end position="86"/>
    </location>
</feature>
<evidence type="ECO:0000313" key="7">
    <source>
        <dbReference type="Proteomes" id="UP000472266"/>
    </source>
</evidence>
<evidence type="ECO:0000256" key="4">
    <source>
        <dbReference type="ARBA" id="ARBA00023136"/>
    </source>
</evidence>
<dbReference type="OMA" id="ETEWDIA"/>
<evidence type="ECO:0000313" key="6">
    <source>
        <dbReference type="Ensembl" id="ENSSHBP00005019135.1"/>
    </source>
</evidence>
<keyword evidence="3" id="KW-1133">Transmembrane helix</keyword>
<organism evidence="6 7">
    <name type="scientific">Strigops habroptila</name>
    <name type="common">Kakapo</name>
    <dbReference type="NCBI Taxonomy" id="2489341"/>
    <lineage>
        <taxon>Eukaryota</taxon>
        <taxon>Metazoa</taxon>
        <taxon>Chordata</taxon>
        <taxon>Craniata</taxon>
        <taxon>Vertebrata</taxon>
        <taxon>Euteleostomi</taxon>
        <taxon>Archelosauria</taxon>
        <taxon>Archosauria</taxon>
        <taxon>Dinosauria</taxon>
        <taxon>Saurischia</taxon>
        <taxon>Theropoda</taxon>
        <taxon>Coelurosauria</taxon>
        <taxon>Aves</taxon>
        <taxon>Neognathae</taxon>
        <taxon>Neoaves</taxon>
        <taxon>Telluraves</taxon>
        <taxon>Australaves</taxon>
        <taxon>Psittaciformes</taxon>
        <taxon>Psittacidae</taxon>
        <taxon>Strigops</taxon>
    </lineage>
</organism>
<keyword evidence="2" id="KW-0812">Transmembrane</keyword>
<evidence type="ECO:0000256" key="1">
    <source>
        <dbReference type="ARBA" id="ARBA00004167"/>
    </source>
</evidence>
<reference evidence="6 7" key="1">
    <citation type="submission" date="2019-11" db="EMBL/GenBank/DDBJ databases">
        <title>Strigops habroptila (kakapo) genome, bStrHab1, primary haplotype, v2.</title>
        <authorList>
            <person name="Jarvis E.D."/>
            <person name="Howard J."/>
            <person name="Rhie A."/>
            <person name="Phillippy A."/>
            <person name="Korlach J."/>
            <person name="Digby A."/>
            <person name="Iorns D."/>
            <person name="Eason D."/>
            <person name="Robertson B."/>
            <person name="Raemaekers T."/>
            <person name="Howe K."/>
            <person name="Lewin H."/>
            <person name="Damas J."/>
            <person name="Hastie A."/>
            <person name="Tracey A."/>
            <person name="Chow W."/>
            <person name="Fedrigo O."/>
        </authorList>
    </citation>
    <scope>NUCLEOTIDE SEQUENCE [LARGE SCALE GENOMIC DNA]</scope>
</reference>
<reference evidence="6" key="2">
    <citation type="submission" date="2025-08" db="UniProtKB">
        <authorList>
            <consortium name="Ensembl"/>
        </authorList>
    </citation>
    <scope>IDENTIFICATION</scope>
</reference>
<comment type="subcellular location">
    <subcellularLocation>
        <location evidence="1">Membrane</location>
        <topology evidence="1">Single-pass membrane protein</topology>
    </subcellularLocation>
</comment>
<keyword evidence="7" id="KW-1185">Reference proteome</keyword>
<evidence type="ECO:0000256" key="2">
    <source>
        <dbReference type="ARBA" id="ARBA00022692"/>
    </source>
</evidence>
<dbReference type="InParanoid" id="A0A672UUK4"/>
<keyword evidence="4" id="KW-0472">Membrane</keyword>
<dbReference type="GO" id="GO:0016020">
    <property type="term" value="C:membrane"/>
    <property type="evidence" value="ECO:0007669"/>
    <property type="project" value="UniProtKB-SubCell"/>
</dbReference>
<dbReference type="CDD" id="cd20255">
    <property type="entry name" value="CASIMO1_SMIM22"/>
    <property type="match status" value="1"/>
</dbReference>
<accession>A0A672UUK4</accession>
<sequence length="86" mass="9678">MMSQSAELENEIENFLSRLARKTFFETEWDIAAFAIFLIFVGECIAQHEAHDRQLLSMLGLAGSCPNTSNSHRPHKVGIDNLAMEP</sequence>
<proteinExistence type="predicted"/>
<evidence type="ECO:0000256" key="3">
    <source>
        <dbReference type="ARBA" id="ARBA00022989"/>
    </source>
</evidence>
<evidence type="ECO:0000256" key="5">
    <source>
        <dbReference type="SAM" id="MobiDB-lite"/>
    </source>
</evidence>